<protein>
    <submittedName>
        <fullName evidence="1">Peptidase</fullName>
    </submittedName>
</protein>
<accession>A0A3S9U8Y0</accession>
<sequence length="195" mass="22134">MSKPHHRTLVRDLHLKPGDVILLRIEGFVGLMVDVMQRINRDTSYWTHAAMVLDDDTVFEAQPGGAVITPLSKYLDRPGTVVSYYQKPKPGNPHEYELTPIANFMTDTRRASIVRDARVAFERGYRYAWSTYLYLALYRFGIHSNWVKWAVQQPDQGICSQVCDLLLADNGIHLFADGRLPYDVTPGDLATLALP</sequence>
<organism evidence="1 2">
    <name type="scientific">Streptomyces phage Hiyaa</name>
    <dbReference type="NCBI Taxonomy" id="2499072"/>
    <lineage>
        <taxon>Viruses</taxon>
        <taxon>Duplodnaviria</taxon>
        <taxon>Heunggongvirae</taxon>
        <taxon>Uroviricota</taxon>
        <taxon>Caudoviricetes</taxon>
        <taxon>Hiyaavirus</taxon>
        <taxon>Hiyaavirus hiyaa</taxon>
    </lineage>
</organism>
<evidence type="ECO:0000313" key="2">
    <source>
        <dbReference type="Proteomes" id="UP000287372"/>
    </source>
</evidence>
<dbReference type="InterPro" id="IPR038765">
    <property type="entry name" value="Papain-like_cys_pep_sf"/>
</dbReference>
<dbReference type="Proteomes" id="UP000287372">
    <property type="component" value="Segment"/>
</dbReference>
<dbReference type="Gene3D" id="3.90.1720.10">
    <property type="entry name" value="endopeptidase domain like (from Nostoc punctiforme)"/>
    <property type="match status" value="1"/>
</dbReference>
<keyword evidence="2" id="KW-1185">Reference proteome</keyword>
<name>A0A3S9U8Y0_9CAUD</name>
<proteinExistence type="predicted"/>
<dbReference type="RefSeq" id="YP_009818499.1">
    <property type="nucleotide sequence ID" value="NC_048139.1"/>
</dbReference>
<gene>
    <name evidence="1" type="primary">64</name>
    <name evidence="1" type="ORF">SEA_HIYAA_64</name>
</gene>
<evidence type="ECO:0000313" key="1">
    <source>
        <dbReference type="EMBL" id="AZS06703.1"/>
    </source>
</evidence>
<dbReference type="GeneID" id="55009842"/>
<dbReference type="GO" id="GO:0001897">
    <property type="term" value="P:symbiont-mediated cytolysis of host cell"/>
    <property type="evidence" value="ECO:0007669"/>
    <property type="project" value="UniProtKB-ARBA"/>
</dbReference>
<dbReference type="EMBL" id="MK279841">
    <property type="protein sequence ID" value="AZS06703.1"/>
    <property type="molecule type" value="Genomic_DNA"/>
</dbReference>
<dbReference type="SUPFAM" id="SSF54001">
    <property type="entry name" value="Cysteine proteinases"/>
    <property type="match status" value="1"/>
</dbReference>
<reference evidence="1 2" key="1">
    <citation type="submission" date="2018-12" db="EMBL/GenBank/DDBJ databases">
        <authorList>
            <person name="Lieu J.K."/>
            <person name="Tian C.Z."/>
            <person name="Hsaio W.J."/>
            <person name="Shaffer C.D."/>
            <person name="Weston-Hafer K.A."/>
            <person name="Russell D.A."/>
            <person name="Pope W.H."/>
            <person name="Jacobs-Sera D."/>
            <person name="Hendrix R.W."/>
            <person name="Hatfull G.F."/>
        </authorList>
    </citation>
    <scope>NUCLEOTIDE SEQUENCE [LARGE SCALE GENOMIC DNA]</scope>
</reference>
<dbReference type="KEGG" id="vg:55009842"/>